<dbReference type="GO" id="GO:0005524">
    <property type="term" value="F:ATP binding"/>
    <property type="evidence" value="ECO:0007669"/>
    <property type="project" value="UniProtKB-KW"/>
</dbReference>
<evidence type="ECO:0000256" key="1">
    <source>
        <dbReference type="ARBA" id="ARBA00004141"/>
    </source>
</evidence>
<evidence type="ECO:0000256" key="6">
    <source>
        <dbReference type="ARBA" id="ARBA00022840"/>
    </source>
</evidence>
<dbReference type="InterPro" id="IPR050352">
    <property type="entry name" value="ABCG_transporters"/>
</dbReference>
<gene>
    <name evidence="11" type="ORF">GPM918_LOCUS31148</name>
    <name evidence="12" type="ORF">SRO942_LOCUS31783</name>
</gene>
<dbReference type="Proteomes" id="UP000663829">
    <property type="component" value="Unassembled WGS sequence"/>
</dbReference>
<evidence type="ECO:0000256" key="7">
    <source>
        <dbReference type="ARBA" id="ARBA00022989"/>
    </source>
</evidence>
<evidence type="ECO:0000313" key="11">
    <source>
        <dbReference type="EMBL" id="CAF1356103.1"/>
    </source>
</evidence>
<evidence type="ECO:0000256" key="2">
    <source>
        <dbReference type="ARBA" id="ARBA00005814"/>
    </source>
</evidence>
<dbReference type="InterPro" id="IPR027417">
    <property type="entry name" value="P-loop_NTPase"/>
</dbReference>
<accession>A0A815HWU3</accession>
<dbReference type="Gene3D" id="3.40.50.300">
    <property type="entry name" value="P-loop containing nucleotide triphosphate hydrolases"/>
    <property type="match status" value="2"/>
</dbReference>
<dbReference type="PANTHER" id="PTHR48041:SF139">
    <property type="entry name" value="PROTEIN SCARLET"/>
    <property type="match status" value="1"/>
</dbReference>
<feature type="domain" description="ABC transporter" evidence="10">
    <location>
        <begin position="178"/>
        <end position="378"/>
    </location>
</feature>
<comment type="subcellular location">
    <subcellularLocation>
        <location evidence="1">Membrane</location>
        <topology evidence="1">Multi-pass membrane protein</topology>
    </subcellularLocation>
</comment>
<keyword evidence="8 9" id="KW-0472">Membrane</keyword>
<dbReference type="Pfam" id="PF00005">
    <property type="entry name" value="ABC_tran"/>
    <property type="match status" value="1"/>
</dbReference>
<reference evidence="11" key="1">
    <citation type="submission" date="2021-02" db="EMBL/GenBank/DDBJ databases">
        <authorList>
            <person name="Nowell W R."/>
        </authorList>
    </citation>
    <scope>NUCLEOTIDE SEQUENCE</scope>
</reference>
<evidence type="ECO:0000256" key="8">
    <source>
        <dbReference type="ARBA" id="ARBA00023136"/>
    </source>
</evidence>
<dbReference type="SUPFAM" id="SSF52540">
    <property type="entry name" value="P-loop containing nucleoside triphosphate hydrolases"/>
    <property type="match status" value="1"/>
</dbReference>
<proteinExistence type="inferred from homology"/>
<organism evidence="11 13">
    <name type="scientific">Didymodactylos carnosus</name>
    <dbReference type="NCBI Taxonomy" id="1234261"/>
    <lineage>
        <taxon>Eukaryota</taxon>
        <taxon>Metazoa</taxon>
        <taxon>Spiralia</taxon>
        <taxon>Gnathifera</taxon>
        <taxon>Rotifera</taxon>
        <taxon>Eurotatoria</taxon>
        <taxon>Bdelloidea</taxon>
        <taxon>Philodinida</taxon>
        <taxon>Philodinidae</taxon>
        <taxon>Didymodactylos</taxon>
    </lineage>
</organism>
<comment type="caution">
    <text evidence="11">The sequence shown here is derived from an EMBL/GenBank/DDBJ whole genome shotgun (WGS) entry which is preliminary data.</text>
</comment>
<evidence type="ECO:0000256" key="4">
    <source>
        <dbReference type="ARBA" id="ARBA00022692"/>
    </source>
</evidence>
<keyword evidence="5" id="KW-0547">Nucleotide-binding</keyword>
<evidence type="ECO:0000259" key="10">
    <source>
        <dbReference type="PROSITE" id="PS50893"/>
    </source>
</evidence>
<dbReference type="GO" id="GO:0016887">
    <property type="term" value="F:ATP hydrolysis activity"/>
    <property type="evidence" value="ECO:0007669"/>
    <property type="project" value="InterPro"/>
</dbReference>
<comment type="similarity">
    <text evidence="2">Belongs to the ABC transporter superfamily. ABCG family. Eye pigment precursor importer (TC 3.A.1.204) subfamily.</text>
</comment>
<dbReference type="InterPro" id="IPR003439">
    <property type="entry name" value="ABC_transporter-like_ATP-bd"/>
</dbReference>
<feature type="transmembrane region" description="Helical" evidence="9">
    <location>
        <begin position="93"/>
        <end position="116"/>
    </location>
</feature>
<evidence type="ECO:0000256" key="3">
    <source>
        <dbReference type="ARBA" id="ARBA00022448"/>
    </source>
</evidence>
<dbReference type="EMBL" id="CAJNOQ010015144">
    <property type="protein sequence ID" value="CAF1356103.1"/>
    <property type="molecule type" value="Genomic_DNA"/>
</dbReference>
<sequence>MILCRYAAYCPSSLIAQQGFCQTNAQCLNRPPIQFDALGCGGSSIEGFCPNQTYCPNASISIPCTNQYCPAGIVEPLTCRGFKCANGALLKKVTLIVTVLSTVISVLFLLSCWLKIKRIIIEICKMKRKMKQSDHYVLVLVDRQTSNESTVDDEMISNYFRPLTDLEQTSSDNTEINVQFQNAKLDISSWDSENRGLTGAIKAGQLTAILGQSDCGKTQFLSAIQGRTRLKSGQISINNRDPFDSRLSNLVGYVPQDDILHQDLTVFETVYYSARARRQRKRVSIAMEIAACPKLLLLDEPTSGLDSFVCEELFSLLSLIKHSQDGSVNIIMVIHQPGQELFNQIDHVLFFTPKCYLDYQDVVPLLNTCDEYIYALRNCPDINHHVKTTDEFVLNPLPLSLIVGILFDIETQSCNIDVVPSIYFMISLAFGAATRVSSQRLFGVEIVNQTFVRESRNYYHPVQY</sequence>
<dbReference type="EMBL" id="CAJOBC010067035">
    <property type="protein sequence ID" value="CAF4229965.1"/>
    <property type="molecule type" value="Genomic_DNA"/>
</dbReference>
<dbReference type="GO" id="GO:0042626">
    <property type="term" value="F:ATPase-coupled transmembrane transporter activity"/>
    <property type="evidence" value="ECO:0007669"/>
    <property type="project" value="TreeGrafter"/>
</dbReference>
<evidence type="ECO:0000256" key="5">
    <source>
        <dbReference type="ARBA" id="ARBA00022741"/>
    </source>
</evidence>
<protein>
    <recommendedName>
        <fullName evidence="10">ABC transporter domain-containing protein</fullName>
    </recommendedName>
</protein>
<dbReference type="GO" id="GO:0016020">
    <property type="term" value="C:membrane"/>
    <property type="evidence" value="ECO:0007669"/>
    <property type="project" value="UniProtKB-SubCell"/>
</dbReference>
<keyword evidence="4 9" id="KW-0812">Transmembrane</keyword>
<dbReference type="OrthoDB" id="66620at2759"/>
<keyword evidence="7 9" id="KW-1133">Transmembrane helix</keyword>
<dbReference type="SMART" id="SM00382">
    <property type="entry name" value="AAA"/>
    <property type="match status" value="1"/>
</dbReference>
<name>A0A815HWU3_9BILA</name>
<dbReference type="Proteomes" id="UP000681722">
    <property type="component" value="Unassembled WGS sequence"/>
</dbReference>
<keyword evidence="6" id="KW-0067">ATP-binding</keyword>
<dbReference type="InterPro" id="IPR003593">
    <property type="entry name" value="AAA+_ATPase"/>
</dbReference>
<evidence type="ECO:0000313" key="13">
    <source>
        <dbReference type="Proteomes" id="UP000663829"/>
    </source>
</evidence>
<dbReference type="AlphaFoldDB" id="A0A815HWU3"/>
<dbReference type="PANTHER" id="PTHR48041">
    <property type="entry name" value="ABC TRANSPORTER G FAMILY MEMBER 28"/>
    <property type="match status" value="1"/>
</dbReference>
<evidence type="ECO:0000256" key="9">
    <source>
        <dbReference type="SAM" id="Phobius"/>
    </source>
</evidence>
<keyword evidence="13" id="KW-1185">Reference proteome</keyword>
<evidence type="ECO:0000313" key="12">
    <source>
        <dbReference type="EMBL" id="CAF4229965.1"/>
    </source>
</evidence>
<dbReference type="PROSITE" id="PS50893">
    <property type="entry name" value="ABC_TRANSPORTER_2"/>
    <property type="match status" value="1"/>
</dbReference>
<keyword evidence="3" id="KW-0813">Transport</keyword>